<dbReference type="AlphaFoldDB" id="A0A6N2S997"/>
<evidence type="ECO:0000313" key="1">
    <source>
        <dbReference type="EMBL" id="VYS90253.1"/>
    </source>
</evidence>
<protein>
    <submittedName>
        <fullName evidence="1">Uncharacterized protein</fullName>
    </submittedName>
</protein>
<reference evidence="1" key="1">
    <citation type="submission" date="2019-11" db="EMBL/GenBank/DDBJ databases">
        <authorList>
            <person name="Feng L."/>
        </authorList>
    </citation>
    <scope>NUCLEOTIDE SEQUENCE</scope>
    <source>
        <strain evidence="1">BhanseniiLFYP23</strain>
    </source>
</reference>
<dbReference type="EMBL" id="CACRSY010000008">
    <property type="protein sequence ID" value="VYS90253.1"/>
    <property type="molecule type" value="Genomic_DNA"/>
</dbReference>
<proteinExistence type="predicted"/>
<sequence>MKNMDLLMILILAICFGSMKLLADWCEKQVGITVSKEERK</sequence>
<organism evidence="1">
    <name type="scientific">Blautia hansenii</name>
    <name type="common">Ruminococcus hansenii</name>
    <dbReference type="NCBI Taxonomy" id="1322"/>
    <lineage>
        <taxon>Bacteria</taxon>
        <taxon>Bacillati</taxon>
        <taxon>Bacillota</taxon>
        <taxon>Clostridia</taxon>
        <taxon>Lachnospirales</taxon>
        <taxon>Lachnospiraceae</taxon>
        <taxon>Blautia</taxon>
    </lineage>
</organism>
<accession>A0A6N2S997</accession>
<dbReference type="RefSeq" id="WP_003023068.1">
    <property type="nucleotide sequence ID" value="NZ_CACRSY010000008.1"/>
</dbReference>
<name>A0A6N2S997_BLAHA</name>
<gene>
    <name evidence="1" type="ORF">BHLFYP23_02008</name>
</gene>